<protein>
    <submittedName>
        <fullName evidence="2">Uncharacterized protein</fullName>
    </submittedName>
</protein>
<evidence type="ECO:0000313" key="3">
    <source>
        <dbReference type="Proteomes" id="UP000054266"/>
    </source>
</evidence>
<proteinExistence type="predicted"/>
<dbReference type="Proteomes" id="UP000054266">
    <property type="component" value="Unassembled WGS sequence"/>
</dbReference>
<dbReference type="AlphaFoldDB" id="A0A0D2D3L1"/>
<dbReference type="HOGENOM" id="CLU_1421254_0_0_1"/>
<evidence type="ECO:0000313" key="2">
    <source>
        <dbReference type="EMBL" id="KIW72096.1"/>
    </source>
</evidence>
<reference evidence="2 3" key="1">
    <citation type="submission" date="2015-01" db="EMBL/GenBank/DDBJ databases">
        <title>The Genome Sequence of Capronia semiimmersa CBS27337.</title>
        <authorList>
            <consortium name="The Broad Institute Genomics Platform"/>
            <person name="Cuomo C."/>
            <person name="de Hoog S."/>
            <person name="Gorbushina A."/>
            <person name="Stielow B."/>
            <person name="Teixiera M."/>
            <person name="Abouelleil A."/>
            <person name="Chapman S.B."/>
            <person name="Priest M."/>
            <person name="Young S.K."/>
            <person name="Wortman J."/>
            <person name="Nusbaum C."/>
            <person name="Birren B."/>
        </authorList>
    </citation>
    <scope>NUCLEOTIDE SEQUENCE [LARGE SCALE GENOMIC DNA]</scope>
    <source>
        <strain evidence="2 3">CBS 27337</strain>
    </source>
</reference>
<evidence type="ECO:0000256" key="1">
    <source>
        <dbReference type="SAM" id="MobiDB-lite"/>
    </source>
</evidence>
<dbReference type="EMBL" id="KN846956">
    <property type="protein sequence ID" value="KIW72096.1"/>
    <property type="molecule type" value="Genomic_DNA"/>
</dbReference>
<feature type="region of interest" description="Disordered" evidence="1">
    <location>
        <begin position="157"/>
        <end position="191"/>
    </location>
</feature>
<accession>A0A0D2D3L1</accession>
<feature type="compositionally biased region" description="Low complexity" evidence="1">
    <location>
        <begin position="167"/>
        <end position="178"/>
    </location>
</feature>
<organism evidence="2 3">
    <name type="scientific">Phialophora macrospora</name>
    <dbReference type="NCBI Taxonomy" id="1851006"/>
    <lineage>
        <taxon>Eukaryota</taxon>
        <taxon>Fungi</taxon>
        <taxon>Dikarya</taxon>
        <taxon>Ascomycota</taxon>
        <taxon>Pezizomycotina</taxon>
        <taxon>Eurotiomycetes</taxon>
        <taxon>Chaetothyriomycetidae</taxon>
        <taxon>Chaetothyriales</taxon>
        <taxon>Herpotrichiellaceae</taxon>
        <taxon>Phialophora</taxon>
    </lineage>
</organism>
<name>A0A0D2D3L1_9EURO</name>
<keyword evidence="3" id="KW-1185">Reference proteome</keyword>
<gene>
    <name evidence="2" type="ORF">PV04_00316</name>
</gene>
<sequence>MAKQVGFVALEDGYVHLDKVSDDVLEACLAYVEGGDLSIKLPAPPLSDEFKGTLLEYTHVAHVFNIPILMKAAMHAFCTAYHRRTKDFALNEAAMPKMLVEATFEGNPVRRYLASTAPECIIPGMICRNALPHEKADIDRVCAIVYNQWHSIRSGEGKDVHQVSMPGENSCCSWSSSSRKGKERGGGRGFD</sequence>